<accession>A0AAD6W7W0</accession>
<dbReference type="Proteomes" id="UP001164929">
    <property type="component" value="Chromosome 3"/>
</dbReference>
<reference evidence="2" key="1">
    <citation type="journal article" date="2023" name="Mol. Ecol. Resour.">
        <title>Chromosome-level genome assembly of a triploid poplar Populus alba 'Berolinensis'.</title>
        <authorList>
            <person name="Chen S."/>
            <person name="Yu Y."/>
            <person name="Wang X."/>
            <person name="Wang S."/>
            <person name="Zhang T."/>
            <person name="Zhou Y."/>
            <person name="He R."/>
            <person name="Meng N."/>
            <person name="Wang Y."/>
            <person name="Liu W."/>
            <person name="Liu Z."/>
            <person name="Liu J."/>
            <person name="Guo Q."/>
            <person name="Huang H."/>
            <person name="Sederoff R.R."/>
            <person name="Wang G."/>
            <person name="Qu G."/>
            <person name="Chen S."/>
        </authorList>
    </citation>
    <scope>NUCLEOTIDE SEQUENCE</scope>
    <source>
        <strain evidence="2">SC-2020</strain>
    </source>
</reference>
<feature type="transmembrane region" description="Helical" evidence="1">
    <location>
        <begin position="59"/>
        <end position="79"/>
    </location>
</feature>
<gene>
    <name evidence="2" type="ORF">NC653_007828</name>
</gene>
<keyword evidence="1" id="KW-0812">Transmembrane</keyword>
<keyword evidence="3" id="KW-1185">Reference proteome</keyword>
<dbReference type="AlphaFoldDB" id="A0AAD6W7W0"/>
<keyword evidence="1" id="KW-0472">Membrane</keyword>
<organism evidence="2 3">
    <name type="scientific">Populus alba x Populus x berolinensis</name>
    <dbReference type="NCBI Taxonomy" id="444605"/>
    <lineage>
        <taxon>Eukaryota</taxon>
        <taxon>Viridiplantae</taxon>
        <taxon>Streptophyta</taxon>
        <taxon>Embryophyta</taxon>
        <taxon>Tracheophyta</taxon>
        <taxon>Spermatophyta</taxon>
        <taxon>Magnoliopsida</taxon>
        <taxon>eudicotyledons</taxon>
        <taxon>Gunneridae</taxon>
        <taxon>Pentapetalae</taxon>
        <taxon>rosids</taxon>
        <taxon>fabids</taxon>
        <taxon>Malpighiales</taxon>
        <taxon>Salicaceae</taxon>
        <taxon>Saliceae</taxon>
        <taxon>Populus</taxon>
    </lineage>
</organism>
<dbReference type="EMBL" id="JAQIZT010000003">
    <property type="protein sequence ID" value="KAJ7002468.1"/>
    <property type="molecule type" value="Genomic_DNA"/>
</dbReference>
<name>A0AAD6W7W0_9ROSI</name>
<evidence type="ECO:0000313" key="3">
    <source>
        <dbReference type="Proteomes" id="UP001164929"/>
    </source>
</evidence>
<evidence type="ECO:0000313" key="2">
    <source>
        <dbReference type="EMBL" id="KAJ7002468.1"/>
    </source>
</evidence>
<evidence type="ECO:0000256" key="1">
    <source>
        <dbReference type="SAM" id="Phobius"/>
    </source>
</evidence>
<keyword evidence="1" id="KW-1133">Transmembrane helix</keyword>
<sequence length="97" mass="10945">MLLDPIDSSEFFQIYLQLLVYHFLSSGPSCLPTAFPSSRARSLVSSSVLPLLFSHSSSLSQHQLFVYVFVYVVAKTYAVQKKMRIWVVKSVKGILKS</sequence>
<proteinExistence type="predicted"/>
<comment type="caution">
    <text evidence="2">The sequence shown here is derived from an EMBL/GenBank/DDBJ whole genome shotgun (WGS) entry which is preliminary data.</text>
</comment>
<protein>
    <submittedName>
        <fullName evidence="2">Uncharacterized protein</fullName>
    </submittedName>
</protein>